<sequence>MMLGIGLGLWNAALYNPVALCQEPIEKVRQAIGRRTLIVVDASGSRLVVAPYAYFASSRQFLFGDVLVADDNSDLSMGLQKINLEEVTKVEISNASFVPSEAGRLFLNDLEGLQSTVGFFETVDDFLEAHKPGG</sequence>
<comment type="caution">
    <text evidence="1">The sequence shown here is derived from an EMBL/GenBank/DDBJ whole genome shotgun (WGS) entry which is preliminary data.</text>
</comment>
<accession>A0A844AMK3</accession>
<gene>
    <name evidence="1" type="ORF">GG681_12455</name>
</gene>
<protein>
    <submittedName>
        <fullName evidence="1">Uncharacterized protein</fullName>
    </submittedName>
</protein>
<dbReference type="AlphaFoldDB" id="A0A844AMK3"/>
<proteinExistence type="predicted"/>
<dbReference type="RefSeq" id="WP_153548360.1">
    <property type="nucleotide sequence ID" value="NZ_WIXK01000006.1"/>
</dbReference>
<dbReference type="EMBL" id="WIXK01000006">
    <property type="protein sequence ID" value="MQY43455.1"/>
    <property type="molecule type" value="Genomic_DNA"/>
</dbReference>
<evidence type="ECO:0000313" key="2">
    <source>
        <dbReference type="Proteomes" id="UP000436694"/>
    </source>
</evidence>
<reference evidence="1 2" key="1">
    <citation type="submission" date="2019-10" db="EMBL/GenBank/DDBJ databases">
        <title>Epibacterium sp. nov., isolated from seawater.</title>
        <authorList>
            <person name="Zhang X."/>
            <person name="Li N."/>
        </authorList>
    </citation>
    <scope>NUCLEOTIDE SEQUENCE [LARGE SCALE GENOMIC DNA]</scope>
    <source>
        <strain evidence="1 2">SM1969</strain>
    </source>
</reference>
<organism evidence="1 2">
    <name type="scientific">Tritonibacter aquimaris</name>
    <dbReference type="NCBI Taxonomy" id="2663379"/>
    <lineage>
        <taxon>Bacteria</taxon>
        <taxon>Pseudomonadati</taxon>
        <taxon>Pseudomonadota</taxon>
        <taxon>Alphaproteobacteria</taxon>
        <taxon>Rhodobacterales</taxon>
        <taxon>Paracoccaceae</taxon>
        <taxon>Tritonibacter</taxon>
    </lineage>
</organism>
<name>A0A844AMK3_9RHOB</name>
<dbReference type="Proteomes" id="UP000436694">
    <property type="component" value="Unassembled WGS sequence"/>
</dbReference>
<evidence type="ECO:0000313" key="1">
    <source>
        <dbReference type="EMBL" id="MQY43455.1"/>
    </source>
</evidence>
<keyword evidence="2" id="KW-1185">Reference proteome</keyword>